<sequence>MTASEQIENACREAHEKFLKLDAEVYKDIIEKLQFVIVSYNADKNPIGLYHIGAMALDLLKKHKEQKPRQVSKDLIETLEKALAREKE</sequence>
<evidence type="ECO:0000313" key="1">
    <source>
        <dbReference type="EMBL" id="SFF02364.1"/>
    </source>
</evidence>
<dbReference type="AlphaFoldDB" id="A0A1I2FA86"/>
<gene>
    <name evidence="1" type="ORF">SAMN04488541_101332</name>
</gene>
<dbReference type="RefSeq" id="WP_091543998.1">
    <property type="nucleotide sequence ID" value="NZ_FONY01000013.1"/>
</dbReference>
<organism evidence="1 2">
    <name type="scientific">Thermoflexibacter ruber</name>
    <dbReference type="NCBI Taxonomy" id="1003"/>
    <lineage>
        <taxon>Bacteria</taxon>
        <taxon>Pseudomonadati</taxon>
        <taxon>Bacteroidota</taxon>
        <taxon>Cytophagia</taxon>
        <taxon>Cytophagales</taxon>
        <taxon>Thermoflexibacteraceae</taxon>
        <taxon>Thermoflexibacter</taxon>
    </lineage>
</organism>
<evidence type="ECO:0000313" key="2">
    <source>
        <dbReference type="Proteomes" id="UP000199513"/>
    </source>
</evidence>
<dbReference type="OrthoDB" id="839653at2"/>
<reference evidence="1 2" key="1">
    <citation type="submission" date="2016-10" db="EMBL/GenBank/DDBJ databases">
        <authorList>
            <person name="de Groot N.N."/>
        </authorList>
    </citation>
    <scope>NUCLEOTIDE SEQUENCE [LARGE SCALE GENOMIC DNA]</scope>
    <source>
        <strain>GEY</strain>
        <strain evidence="2">DSM 9560</strain>
    </source>
</reference>
<accession>A0A1I2FA86</accession>
<protein>
    <submittedName>
        <fullName evidence="1">Uncharacterized protein</fullName>
    </submittedName>
</protein>
<dbReference type="EMBL" id="FONY01000013">
    <property type="protein sequence ID" value="SFF02364.1"/>
    <property type="molecule type" value="Genomic_DNA"/>
</dbReference>
<name>A0A1I2FA86_9BACT</name>
<dbReference type="Proteomes" id="UP000199513">
    <property type="component" value="Unassembled WGS sequence"/>
</dbReference>
<proteinExistence type="predicted"/>
<keyword evidence="2" id="KW-1185">Reference proteome</keyword>